<dbReference type="InterPro" id="IPR010997">
    <property type="entry name" value="HRDC-like_sf"/>
</dbReference>
<gene>
    <name evidence="1" type="primary">rpo4</name>
    <name evidence="1" type="synonym">rpoF</name>
    <name evidence="4" type="ORF">CSUB_C0183</name>
    <name evidence="3" type="ORF">HGMM_F11F01C12</name>
    <name evidence="2" type="ORF">HGMM_F15C07C36</name>
</gene>
<dbReference type="Gene3D" id="1.10.150.80">
    <property type="entry name" value="HRDC domain"/>
    <property type="match status" value="1"/>
</dbReference>
<protein>
    <recommendedName>
        <fullName evidence="1">DNA-directed RNA polymerase subunit Rpo4</fullName>
        <ecNumber evidence="1">2.7.7.6</ecNumber>
    </recommendedName>
    <alternativeName>
        <fullName evidence="1">DNA-directed RNA polymerase subunit F</fullName>
    </alternativeName>
</protein>
<proteinExistence type="inferred from homology"/>
<dbReference type="KEGG" id="csu:CSUB_C0183"/>
<dbReference type="SUPFAM" id="SSF47819">
    <property type="entry name" value="HRDC-like"/>
    <property type="match status" value="1"/>
</dbReference>
<dbReference type="InterPro" id="IPR005574">
    <property type="entry name" value="Rpb4/RPC9"/>
</dbReference>
<dbReference type="STRING" id="311458.CSUB_C0183"/>
<keyword evidence="1 2" id="KW-0808">Transferase</keyword>
<evidence type="ECO:0000256" key="1">
    <source>
        <dbReference type="HAMAP-Rule" id="MF_00864"/>
    </source>
</evidence>
<dbReference type="PANTHER" id="PTHR39646">
    <property type="entry name" value="RNA POLYMERASE RPB4"/>
    <property type="match status" value="1"/>
</dbReference>
<comment type="subcellular location">
    <subcellularLocation>
        <location evidence="1">Cytoplasm</location>
    </subcellularLocation>
</comment>
<dbReference type="PANTHER" id="PTHR39646:SF1">
    <property type="entry name" value="DNA-DIRECTED RNA POLYMERASE SUBUNIT RPO4"/>
    <property type="match status" value="1"/>
</dbReference>
<dbReference type="InterPro" id="IPR010924">
    <property type="entry name" value="Rpo4"/>
</dbReference>
<organism evidence="2 5">
    <name type="scientific">Caldiarchaeum subterraneum</name>
    <dbReference type="NCBI Taxonomy" id="311458"/>
    <lineage>
        <taxon>Archaea</taxon>
        <taxon>Nitrososphaerota</taxon>
        <taxon>Candidatus Caldarchaeales</taxon>
        <taxon>Candidatus Caldarchaeaceae</taxon>
        <taxon>Candidatus Caldarchaeum</taxon>
    </lineage>
</organism>
<accession>E6N4K0</accession>
<evidence type="ECO:0000313" key="2">
    <source>
        <dbReference type="EMBL" id="BAJ47219.1"/>
    </source>
</evidence>
<reference evidence="2 5" key="2">
    <citation type="journal article" date="2011" name="Nucleic Acids Res.">
        <title>Insights into the evolution of Archaea and eukaryotic protein modifier systems revealed by the genome of a novel archaeal group.</title>
        <authorList>
            <person name="Nunoura T."/>
            <person name="Takaki Y."/>
            <person name="Kakuta J."/>
            <person name="Nishi S."/>
            <person name="Sugahara J."/>
            <person name="Kazama H."/>
            <person name="Chee G."/>
            <person name="Hattori M."/>
            <person name="Kanai A."/>
            <person name="Atomi H."/>
            <person name="Takai K."/>
            <person name="Takami H."/>
        </authorList>
    </citation>
    <scope>NUCLEOTIDE SEQUENCE [LARGE SCALE GENOMIC DNA]</scope>
</reference>
<keyword evidence="1" id="KW-0963">Cytoplasm</keyword>
<evidence type="ECO:0000313" key="5">
    <source>
        <dbReference type="Proteomes" id="UP000008120"/>
    </source>
</evidence>
<dbReference type="InterPro" id="IPR044876">
    <property type="entry name" value="HRDC_dom_sf"/>
</dbReference>
<dbReference type="GO" id="GO:0000166">
    <property type="term" value="F:nucleotide binding"/>
    <property type="evidence" value="ECO:0007669"/>
    <property type="project" value="InterPro"/>
</dbReference>
<dbReference type="AlphaFoldDB" id="E6N4K0"/>
<dbReference type="BioCyc" id="CCAL311458:G131R-182-MONOMER"/>
<evidence type="ECO:0000313" key="3">
    <source>
        <dbReference type="EMBL" id="BAJ49156.1"/>
    </source>
</evidence>
<keyword evidence="1 2" id="KW-0240">DNA-directed RNA polymerase</keyword>
<dbReference type="Proteomes" id="UP000008120">
    <property type="component" value="Chromosome"/>
</dbReference>
<sequence length="118" mass="13405">MARKILSKTEVPMATVVKLMEQRAEDLNSLQTRVYTYAKKYAKLSPDQAELLVQKLMTDVGLTREEAVQVADTCPRNVEELRAILSGYKRLVSFLLFSEEKMRTVVKLVEDAVAGRLQ</sequence>
<comment type="catalytic activity">
    <reaction evidence="1">
        <text>RNA(n) + a ribonucleoside 5'-triphosphate = RNA(n+1) + diphosphate</text>
        <dbReference type="Rhea" id="RHEA:21248"/>
        <dbReference type="Rhea" id="RHEA-COMP:14527"/>
        <dbReference type="Rhea" id="RHEA-COMP:17342"/>
        <dbReference type="ChEBI" id="CHEBI:33019"/>
        <dbReference type="ChEBI" id="CHEBI:61557"/>
        <dbReference type="ChEBI" id="CHEBI:140395"/>
        <dbReference type="EC" id="2.7.7.6"/>
    </reaction>
</comment>
<dbReference type="PIRSF" id="PIRSF005053">
    <property type="entry name" value="RNA_pol_F_arch"/>
    <property type="match status" value="1"/>
</dbReference>
<dbReference type="EMBL" id="AP011830">
    <property type="protein sequence ID" value="BAJ47219.1"/>
    <property type="molecule type" value="Genomic_DNA"/>
</dbReference>
<dbReference type="GO" id="GO:0003899">
    <property type="term" value="F:DNA-directed RNA polymerase activity"/>
    <property type="evidence" value="ECO:0007669"/>
    <property type="project" value="UniProtKB-UniRule"/>
</dbReference>
<name>E6N4K0_CALS0</name>
<dbReference type="EC" id="2.7.7.6" evidence="1"/>
<evidence type="ECO:0000313" key="4">
    <source>
        <dbReference type="EMBL" id="BAJ50044.1"/>
    </source>
</evidence>
<dbReference type="EMBL" id="BA000048">
    <property type="protein sequence ID" value="BAJ50044.1"/>
    <property type="molecule type" value="Genomic_DNA"/>
</dbReference>
<dbReference type="GO" id="GO:0000428">
    <property type="term" value="C:DNA-directed RNA polymerase complex"/>
    <property type="evidence" value="ECO:0007669"/>
    <property type="project" value="UniProtKB-KW"/>
</dbReference>
<keyword evidence="1 2" id="KW-0548">Nucleotidyltransferase</keyword>
<dbReference type="EMBL" id="AP011886">
    <property type="protein sequence ID" value="BAJ49156.1"/>
    <property type="molecule type" value="Genomic_DNA"/>
</dbReference>
<keyword evidence="1" id="KW-0804">Transcription</keyword>
<reference evidence="2 5" key="1">
    <citation type="journal article" date="2005" name="Environ. Microbiol.">
        <title>Genetic and functional properties of uncultivated thermophilic crenarchaeotes from a subsurface gold mine as revealed by analysis of genome fragments.</title>
        <authorList>
            <person name="Nunoura T."/>
            <person name="Hirayama H."/>
            <person name="Takami H."/>
            <person name="Oida H."/>
            <person name="Nishi S."/>
            <person name="Shimamura S."/>
            <person name="Suzuki Y."/>
            <person name="Inagaki F."/>
            <person name="Takai K."/>
            <person name="Nealson K.H."/>
            <person name="Horikoshi K."/>
        </authorList>
    </citation>
    <scope>NUCLEOTIDE SEQUENCE [LARGE SCALE GENOMIC DNA]</scope>
</reference>
<comment type="similarity">
    <text evidence="1">Belongs to the eukaryotic RPB4 RNA polymerase subunit family.</text>
</comment>
<dbReference type="GO" id="GO:0006352">
    <property type="term" value="P:DNA-templated transcription initiation"/>
    <property type="evidence" value="ECO:0007669"/>
    <property type="project" value="InterPro"/>
</dbReference>
<dbReference type="GO" id="GO:0005737">
    <property type="term" value="C:cytoplasm"/>
    <property type="evidence" value="ECO:0007669"/>
    <property type="project" value="UniProtKB-SubCell"/>
</dbReference>
<dbReference type="HAMAP" id="MF_00864">
    <property type="entry name" value="RNApol_arch_Rpo4"/>
    <property type="match status" value="1"/>
</dbReference>
<comment type="subunit">
    <text evidence="1">Part of the RNA polymerase complex. Forms a stalk with Rpo7 that extends from the main structure.</text>
</comment>
<comment type="function">
    <text evidence="1">DNA-dependent RNA polymerase (RNAP) catalyzes the transcription of DNA into RNA using the four ribonucleoside triphosphates as substrates. This subunit is less well bound than the others.</text>
</comment>
<dbReference type="Pfam" id="PF03874">
    <property type="entry name" value="RNA_pol_Rpb4"/>
    <property type="match status" value="1"/>
</dbReference>